<protein>
    <submittedName>
        <fullName evidence="2">Uncharacterized protein</fullName>
    </submittedName>
</protein>
<evidence type="ECO:0000256" key="1">
    <source>
        <dbReference type="SAM" id="Phobius"/>
    </source>
</evidence>
<proteinExistence type="predicted"/>
<dbReference type="Proteomes" id="UP000005850">
    <property type="component" value="Chromosome"/>
</dbReference>
<reference evidence="2 3" key="1">
    <citation type="journal article" date="2011" name="J. Bacteriol.">
        <title>Genome sequence of Brevibacillus laterosporus LMG 15441, a pathogen of invertebrates.</title>
        <authorList>
            <person name="Djukic M."/>
            <person name="Poehlein A."/>
            <person name="Thurmer A."/>
            <person name="Daniel R."/>
        </authorList>
    </citation>
    <scope>NUCLEOTIDE SEQUENCE [LARGE SCALE GENOMIC DNA]</scope>
    <source>
        <strain evidence="2 3">LMG 15441</strain>
    </source>
</reference>
<dbReference type="STRING" id="1042163.BRLA_c045990"/>
<dbReference type="RefSeq" id="WP_003334061.1">
    <property type="nucleotide sequence ID" value="NZ_CP007806.1"/>
</dbReference>
<organism evidence="2 3">
    <name type="scientific">Brevibacillus laterosporus LMG 15441</name>
    <dbReference type="NCBI Taxonomy" id="1042163"/>
    <lineage>
        <taxon>Bacteria</taxon>
        <taxon>Bacillati</taxon>
        <taxon>Bacillota</taxon>
        <taxon>Bacilli</taxon>
        <taxon>Bacillales</taxon>
        <taxon>Paenibacillaceae</taxon>
        <taxon>Brevibacillus</taxon>
    </lineage>
</organism>
<dbReference type="HOGENOM" id="CLU_3133073_0_0_9"/>
<gene>
    <name evidence="2" type="ORF">BRLA_c045990</name>
</gene>
<dbReference type="AlphaFoldDB" id="A0A075RCE1"/>
<keyword evidence="1" id="KW-0472">Membrane</keyword>
<accession>A0A075RCE1</accession>
<keyword evidence="1" id="KW-1133">Transmembrane helix</keyword>
<keyword evidence="1" id="KW-0812">Transmembrane</keyword>
<evidence type="ECO:0000313" key="3">
    <source>
        <dbReference type="Proteomes" id="UP000005850"/>
    </source>
</evidence>
<dbReference type="EMBL" id="CP007806">
    <property type="protein sequence ID" value="AIG28863.1"/>
    <property type="molecule type" value="Genomic_DNA"/>
</dbReference>
<dbReference type="KEGG" id="blr:BRLA_c045990"/>
<keyword evidence="3" id="KW-1185">Reference proteome</keyword>
<evidence type="ECO:0000313" key="2">
    <source>
        <dbReference type="EMBL" id="AIG28863.1"/>
    </source>
</evidence>
<name>A0A075RCE1_BRELA</name>
<sequence length="49" mass="5848">MITYIFLAISLVLLGYRFTQLWLFKRKSKTEAEIDQYLHALLNNEGEQK</sequence>
<feature type="transmembrane region" description="Helical" evidence="1">
    <location>
        <begin position="6"/>
        <end position="24"/>
    </location>
</feature>